<comment type="caution">
    <text evidence="10">The sequence shown here is derived from an EMBL/GenBank/DDBJ whole genome shotgun (WGS) entry which is preliminary data.</text>
</comment>
<dbReference type="GO" id="GO:0016020">
    <property type="term" value="C:membrane"/>
    <property type="evidence" value="ECO:0007669"/>
    <property type="project" value="UniProtKB-SubCell"/>
</dbReference>
<keyword evidence="3 9" id="KW-0812">Transmembrane</keyword>
<dbReference type="AlphaFoldDB" id="A0A8S9ILA9"/>
<evidence type="ECO:0000256" key="9">
    <source>
        <dbReference type="SAM" id="Phobius"/>
    </source>
</evidence>
<keyword evidence="8" id="KW-0568">Pathogenesis-related protein</keyword>
<gene>
    <name evidence="10" type="ORF">F2Q70_00001674</name>
</gene>
<reference evidence="10" key="1">
    <citation type="submission" date="2019-12" db="EMBL/GenBank/DDBJ databases">
        <title>Genome sequencing and annotation of Brassica cretica.</title>
        <authorList>
            <person name="Studholme D.J."/>
            <person name="Sarris P.F."/>
        </authorList>
    </citation>
    <scope>NUCLEOTIDE SEQUENCE</scope>
    <source>
        <strain evidence="10">PFS-102/07</strain>
        <tissue evidence="10">Leaf</tissue>
    </source>
</reference>
<dbReference type="EMBL" id="QGKY02001015">
    <property type="protein sequence ID" value="KAF2570255.1"/>
    <property type="molecule type" value="Genomic_DNA"/>
</dbReference>
<sequence>MADKVDEKTLQQTSTWAVAVVCFFLLLFSIVIEKLIHKLGTYFLILCFCVCFVLLGSLFLLFALFLSLFVSSS</sequence>
<evidence type="ECO:0000256" key="5">
    <source>
        <dbReference type="ARBA" id="ARBA00022860"/>
    </source>
</evidence>
<dbReference type="Pfam" id="PF03094">
    <property type="entry name" value="Mlo"/>
    <property type="match status" value="1"/>
</dbReference>
<name>A0A8S9ILA9_BRACR</name>
<comment type="subcellular location">
    <subcellularLocation>
        <location evidence="1">Membrane</location>
        <topology evidence="1">Multi-pass membrane protein</topology>
    </subcellularLocation>
</comment>
<dbReference type="GO" id="GO:0005516">
    <property type="term" value="F:calmodulin binding"/>
    <property type="evidence" value="ECO:0007669"/>
    <property type="project" value="UniProtKB-KW"/>
</dbReference>
<dbReference type="InterPro" id="IPR004326">
    <property type="entry name" value="Mlo"/>
</dbReference>
<dbReference type="GO" id="GO:0006952">
    <property type="term" value="P:defense response"/>
    <property type="evidence" value="ECO:0007669"/>
    <property type="project" value="UniProtKB-KW"/>
</dbReference>
<keyword evidence="4" id="KW-0611">Plant defense</keyword>
<protein>
    <submittedName>
        <fullName evidence="10">Uncharacterized protein</fullName>
    </submittedName>
</protein>
<keyword evidence="5" id="KW-0112">Calmodulin-binding</keyword>
<proteinExistence type="inferred from homology"/>
<evidence type="ECO:0000256" key="7">
    <source>
        <dbReference type="ARBA" id="ARBA00023136"/>
    </source>
</evidence>
<evidence type="ECO:0000256" key="1">
    <source>
        <dbReference type="ARBA" id="ARBA00004141"/>
    </source>
</evidence>
<evidence type="ECO:0000256" key="3">
    <source>
        <dbReference type="ARBA" id="ARBA00022692"/>
    </source>
</evidence>
<evidence type="ECO:0000256" key="4">
    <source>
        <dbReference type="ARBA" id="ARBA00022821"/>
    </source>
</evidence>
<evidence type="ECO:0000313" key="10">
    <source>
        <dbReference type="EMBL" id="KAF2570255.1"/>
    </source>
</evidence>
<evidence type="ECO:0000256" key="2">
    <source>
        <dbReference type="ARBA" id="ARBA00006574"/>
    </source>
</evidence>
<keyword evidence="7 9" id="KW-0472">Membrane</keyword>
<organism evidence="10">
    <name type="scientific">Brassica cretica</name>
    <name type="common">Mustard</name>
    <dbReference type="NCBI Taxonomy" id="69181"/>
    <lineage>
        <taxon>Eukaryota</taxon>
        <taxon>Viridiplantae</taxon>
        <taxon>Streptophyta</taxon>
        <taxon>Embryophyta</taxon>
        <taxon>Tracheophyta</taxon>
        <taxon>Spermatophyta</taxon>
        <taxon>Magnoliopsida</taxon>
        <taxon>eudicotyledons</taxon>
        <taxon>Gunneridae</taxon>
        <taxon>Pentapetalae</taxon>
        <taxon>rosids</taxon>
        <taxon>malvids</taxon>
        <taxon>Brassicales</taxon>
        <taxon>Brassicaceae</taxon>
        <taxon>Brassiceae</taxon>
        <taxon>Brassica</taxon>
    </lineage>
</organism>
<feature type="transmembrane region" description="Helical" evidence="9">
    <location>
        <begin position="16"/>
        <end position="36"/>
    </location>
</feature>
<comment type="similarity">
    <text evidence="2">Belongs to the MLO family.</text>
</comment>
<evidence type="ECO:0000256" key="6">
    <source>
        <dbReference type="ARBA" id="ARBA00022989"/>
    </source>
</evidence>
<accession>A0A8S9ILA9</accession>
<keyword evidence="6 9" id="KW-1133">Transmembrane helix</keyword>
<evidence type="ECO:0000256" key="8">
    <source>
        <dbReference type="ARBA" id="ARBA00023265"/>
    </source>
</evidence>
<feature type="transmembrane region" description="Helical" evidence="9">
    <location>
        <begin position="43"/>
        <end position="70"/>
    </location>
</feature>